<accession>A0A1R1Y7S2</accession>
<sequence>MSKLPVDPDNRFVLQQCIGRGSFGEVYKAIDNKQKTIVAIKIIDLESSEDEIEDIQQEIFILSQLDSAHVTRYHGSYLKGSDLWIVMEYCGGGSCADMMKPGVISEGMIAILMREILKGLSYLHRENKIHRDIKAANILLTTYGEIKLADFGVSGQISATLTKKNTFVGTPFWMAPEVIQQSGYNSKADIWSLGITAIELALGQPPHAELHPMKVLFVIPKNDPPKLVGDFSKYFIDFVSLCLQKDPLKRPTADLLLKHKFIKNAKKSSHLSELVARWNRWKSSQPSKNQVQASDKESADKKKQDTVIWNFDDISSSLPKAEPQQPPKSNPTPQRIASSSKTDFPRSLPLTPTSNQSSSQFNQNNYSAFPRPPPNSNNNPSPNIQQSNNINLQHRSSNLNLRPQHPSQNNLAQNQRLSSQNVMPRFNQSNEYSDKNNLRLATKSNPPSNIPSPKPLRSSNQEEALQRSSHSNLKYSQNQQQNRVSNYSSSPQYKHVEQQKFGQNEMISKNMSKQSLLPPTAPTTPTTPLSSFQTPSSPNTKPNRQSEQIQNRHLSGSENAFSPANRLSSAANPRASTYQSIPPPSVPSAPTSHSPVSSSIQKFNNQSSNDQSRHQFGYNNSANENISSKQNRNSQLPQSQLYSQKTNHTNQIPQPSKLNTPITAQAQQQPQQRQSTKSDIYQNVVLVALSKLEQSSTDKSNSHSRQSFAELTNAFKTAEALNPGAAESFIREVIYRLHSASVKKN</sequence>
<reference evidence="15" key="1">
    <citation type="submission" date="2017-01" db="EMBL/GenBank/DDBJ databases">
        <authorList>
            <person name="Wang Y."/>
            <person name="White M."/>
            <person name="Kvist S."/>
            <person name="Moncalvo J.-M."/>
        </authorList>
    </citation>
    <scope>NUCLEOTIDE SEQUENCE [LARGE SCALE GENOMIC DNA]</scope>
    <source>
        <strain evidence="15">ID-206-W2</strain>
    </source>
</reference>
<evidence type="ECO:0000256" key="6">
    <source>
        <dbReference type="ARBA" id="ARBA00022777"/>
    </source>
</evidence>
<dbReference type="EMBL" id="LSSM01002121">
    <property type="protein sequence ID" value="OMJ22992.1"/>
    <property type="molecule type" value="Genomic_DNA"/>
</dbReference>
<feature type="compositionally biased region" description="Low complexity" evidence="12">
    <location>
        <begin position="588"/>
        <end position="599"/>
    </location>
</feature>
<feature type="compositionally biased region" description="Low complexity" evidence="12">
    <location>
        <begin position="376"/>
        <end position="388"/>
    </location>
</feature>
<dbReference type="Proteomes" id="UP000187429">
    <property type="component" value="Unassembled WGS sequence"/>
</dbReference>
<proteinExistence type="inferred from homology"/>
<evidence type="ECO:0000256" key="5">
    <source>
        <dbReference type="ARBA" id="ARBA00022741"/>
    </source>
</evidence>
<dbReference type="GO" id="GO:0004674">
    <property type="term" value="F:protein serine/threonine kinase activity"/>
    <property type="evidence" value="ECO:0007669"/>
    <property type="project" value="UniProtKB-KW"/>
</dbReference>
<keyword evidence="11" id="KW-0175">Coiled coil</keyword>
<dbReference type="InterPro" id="IPR017441">
    <property type="entry name" value="Protein_kinase_ATP_BS"/>
</dbReference>
<dbReference type="GO" id="GO:0005524">
    <property type="term" value="F:ATP binding"/>
    <property type="evidence" value="ECO:0007669"/>
    <property type="project" value="UniProtKB-UniRule"/>
</dbReference>
<feature type="binding site" evidence="10">
    <location>
        <position position="41"/>
    </location>
    <ligand>
        <name>ATP</name>
        <dbReference type="ChEBI" id="CHEBI:30616"/>
    </ligand>
</feature>
<protein>
    <recommendedName>
        <fullName evidence="2">non-specific serine/threonine protein kinase</fullName>
        <ecNumber evidence="2">2.7.11.1</ecNumber>
    </recommendedName>
</protein>
<feature type="compositionally biased region" description="Basic and acidic residues" evidence="12">
    <location>
        <begin position="294"/>
        <end position="305"/>
    </location>
</feature>
<evidence type="ECO:0000256" key="3">
    <source>
        <dbReference type="ARBA" id="ARBA00022527"/>
    </source>
</evidence>
<dbReference type="PANTHER" id="PTHR48012:SF10">
    <property type="entry name" value="FI20177P1"/>
    <property type="match status" value="1"/>
</dbReference>
<dbReference type="InterPro" id="IPR000719">
    <property type="entry name" value="Prot_kinase_dom"/>
</dbReference>
<dbReference type="PANTHER" id="PTHR48012">
    <property type="entry name" value="STERILE20-LIKE KINASE, ISOFORM B-RELATED"/>
    <property type="match status" value="1"/>
</dbReference>
<evidence type="ECO:0000256" key="4">
    <source>
        <dbReference type="ARBA" id="ARBA00022679"/>
    </source>
</evidence>
<dbReference type="SMART" id="SM00220">
    <property type="entry name" value="S_TKc"/>
    <property type="match status" value="1"/>
</dbReference>
<dbReference type="InterPro" id="IPR011009">
    <property type="entry name" value="Kinase-like_dom_sf"/>
</dbReference>
<name>A0A1R1Y7S2_9FUNG</name>
<gene>
    <name evidence="14" type="ORF">AYI69_g5163</name>
</gene>
<dbReference type="GO" id="GO:0005737">
    <property type="term" value="C:cytoplasm"/>
    <property type="evidence" value="ECO:0007669"/>
    <property type="project" value="TreeGrafter"/>
</dbReference>
<dbReference type="EC" id="2.7.11.1" evidence="2"/>
<evidence type="ECO:0000256" key="2">
    <source>
        <dbReference type="ARBA" id="ARBA00012513"/>
    </source>
</evidence>
<dbReference type="CDD" id="cd06609">
    <property type="entry name" value="STKc_MST3_like"/>
    <property type="match status" value="1"/>
</dbReference>
<dbReference type="Pfam" id="PF00069">
    <property type="entry name" value="Pkinase"/>
    <property type="match status" value="1"/>
</dbReference>
<evidence type="ECO:0000256" key="11">
    <source>
        <dbReference type="SAM" id="Coils"/>
    </source>
</evidence>
<dbReference type="PROSITE" id="PS50011">
    <property type="entry name" value="PROTEIN_KINASE_DOM"/>
    <property type="match status" value="1"/>
</dbReference>
<evidence type="ECO:0000256" key="9">
    <source>
        <dbReference type="ARBA" id="ARBA00048679"/>
    </source>
</evidence>
<keyword evidence="5 10" id="KW-0547">Nucleotide-binding</keyword>
<evidence type="ECO:0000256" key="12">
    <source>
        <dbReference type="SAM" id="MobiDB-lite"/>
    </source>
</evidence>
<feature type="coiled-coil region" evidence="11">
    <location>
        <begin position="38"/>
        <end position="65"/>
    </location>
</feature>
<comment type="catalytic activity">
    <reaction evidence="8">
        <text>L-threonyl-[protein] + ATP = O-phospho-L-threonyl-[protein] + ADP + H(+)</text>
        <dbReference type="Rhea" id="RHEA:46608"/>
        <dbReference type="Rhea" id="RHEA-COMP:11060"/>
        <dbReference type="Rhea" id="RHEA-COMP:11605"/>
        <dbReference type="ChEBI" id="CHEBI:15378"/>
        <dbReference type="ChEBI" id="CHEBI:30013"/>
        <dbReference type="ChEBI" id="CHEBI:30616"/>
        <dbReference type="ChEBI" id="CHEBI:61977"/>
        <dbReference type="ChEBI" id="CHEBI:456216"/>
        <dbReference type="EC" id="2.7.11.1"/>
    </reaction>
</comment>
<comment type="caution">
    <text evidence="14">The sequence shown here is derived from an EMBL/GenBank/DDBJ whole genome shotgun (WGS) entry which is preliminary data.</text>
</comment>
<dbReference type="AlphaFoldDB" id="A0A1R1Y7S2"/>
<dbReference type="Gene3D" id="1.10.510.10">
    <property type="entry name" value="Transferase(Phosphotransferase) domain 1"/>
    <property type="match status" value="1"/>
</dbReference>
<evidence type="ECO:0000313" key="14">
    <source>
        <dbReference type="EMBL" id="OMJ22992.1"/>
    </source>
</evidence>
<feature type="compositionally biased region" description="Low complexity" evidence="12">
    <location>
        <begin position="515"/>
        <end position="538"/>
    </location>
</feature>
<feature type="compositionally biased region" description="Polar residues" evidence="12">
    <location>
        <begin position="282"/>
        <end position="293"/>
    </location>
</feature>
<dbReference type="PROSITE" id="PS00107">
    <property type="entry name" value="PROTEIN_KINASE_ATP"/>
    <property type="match status" value="1"/>
</dbReference>
<keyword evidence="6 14" id="KW-0418">Kinase</keyword>
<feature type="domain" description="Protein kinase" evidence="13">
    <location>
        <begin position="12"/>
        <end position="262"/>
    </location>
</feature>
<dbReference type="InterPro" id="IPR050629">
    <property type="entry name" value="STE20/SPS1-PAK"/>
</dbReference>
<keyword evidence="3" id="KW-0723">Serine/threonine-protein kinase</keyword>
<dbReference type="OrthoDB" id="248923at2759"/>
<dbReference type="SUPFAM" id="SSF56112">
    <property type="entry name" value="Protein kinase-like (PK-like)"/>
    <property type="match status" value="1"/>
</dbReference>
<feature type="compositionally biased region" description="Polar residues" evidence="12">
    <location>
        <begin position="539"/>
        <end position="579"/>
    </location>
</feature>
<evidence type="ECO:0000256" key="7">
    <source>
        <dbReference type="ARBA" id="ARBA00022840"/>
    </source>
</evidence>
<evidence type="ECO:0000313" key="15">
    <source>
        <dbReference type="Proteomes" id="UP000187429"/>
    </source>
</evidence>
<dbReference type="InterPro" id="IPR046409">
    <property type="entry name" value="PDC10_dimerisation_sf"/>
</dbReference>
<feature type="compositionally biased region" description="Polar residues" evidence="12">
    <location>
        <begin position="600"/>
        <end position="610"/>
    </location>
</feature>
<dbReference type="Gene3D" id="1.10.12.70">
    <property type="match status" value="1"/>
</dbReference>
<feature type="compositionally biased region" description="Polar residues" evidence="12">
    <location>
        <begin position="331"/>
        <end position="342"/>
    </location>
</feature>
<organism evidence="14 15">
    <name type="scientific">Smittium culicis</name>
    <dbReference type="NCBI Taxonomy" id="133412"/>
    <lineage>
        <taxon>Eukaryota</taxon>
        <taxon>Fungi</taxon>
        <taxon>Fungi incertae sedis</taxon>
        <taxon>Zoopagomycota</taxon>
        <taxon>Kickxellomycotina</taxon>
        <taxon>Harpellomycetes</taxon>
        <taxon>Harpellales</taxon>
        <taxon>Legeriomycetaceae</taxon>
        <taxon>Smittium</taxon>
    </lineage>
</organism>
<evidence type="ECO:0000256" key="10">
    <source>
        <dbReference type="PROSITE-ProRule" id="PRU10141"/>
    </source>
</evidence>
<feature type="compositionally biased region" description="Low complexity" evidence="12">
    <location>
        <begin position="354"/>
        <end position="365"/>
    </location>
</feature>
<feature type="compositionally biased region" description="Polar residues" evidence="12">
    <location>
        <begin position="617"/>
        <end position="663"/>
    </location>
</feature>
<evidence type="ECO:0000259" key="13">
    <source>
        <dbReference type="PROSITE" id="PS50011"/>
    </source>
</evidence>
<comment type="similarity">
    <text evidence="1">Belongs to the protein kinase superfamily. STE Ser/Thr protein kinase family. STE20 subfamily.</text>
</comment>
<feature type="region of interest" description="Disordered" evidence="12">
    <location>
        <begin position="514"/>
        <end position="677"/>
    </location>
</feature>
<keyword evidence="4" id="KW-0808">Transferase</keyword>
<evidence type="ECO:0000256" key="1">
    <source>
        <dbReference type="ARBA" id="ARBA00008874"/>
    </source>
</evidence>
<keyword evidence="15" id="KW-1185">Reference proteome</keyword>
<feature type="region of interest" description="Disordered" evidence="12">
    <location>
        <begin position="282"/>
        <end position="388"/>
    </location>
</feature>
<evidence type="ECO:0000256" key="8">
    <source>
        <dbReference type="ARBA" id="ARBA00047899"/>
    </source>
</evidence>
<feature type="compositionally biased region" description="Polar residues" evidence="12">
    <location>
        <begin position="457"/>
        <end position="490"/>
    </location>
</feature>
<feature type="region of interest" description="Disordered" evidence="12">
    <location>
        <begin position="427"/>
        <end position="490"/>
    </location>
</feature>
<feature type="compositionally biased region" description="Low complexity" evidence="12">
    <location>
        <begin position="664"/>
        <end position="674"/>
    </location>
</feature>
<keyword evidence="7 10" id="KW-0067">ATP-binding</keyword>
<dbReference type="FunFam" id="1.10.510.10:FF:000499">
    <property type="entry name" value="Serine/threonine-protein kinase KIC1"/>
    <property type="match status" value="1"/>
</dbReference>
<dbReference type="Gene3D" id="3.30.200.20">
    <property type="entry name" value="Phosphorylase Kinase, domain 1"/>
    <property type="match status" value="1"/>
</dbReference>
<comment type="catalytic activity">
    <reaction evidence="9">
        <text>L-seryl-[protein] + ATP = O-phospho-L-seryl-[protein] + ADP + H(+)</text>
        <dbReference type="Rhea" id="RHEA:17989"/>
        <dbReference type="Rhea" id="RHEA-COMP:9863"/>
        <dbReference type="Rhea" id="RHEA-COMP:11604"/>
        <dbReference type="ChEBI" id="CHEBI:15378"/>
        <dbReference type="ChEBI" id="CHEBI:29999"/>
        <dbReference type="ChEBI" id="CHEBI:30616"/>
        <dbReference type="ChEBI" id="CHEBI:83421"/>
        <dbReference type="ChEBI" id="CHEBI:456216"/>
        <dbReference type="EC" id="2.7.11.1"/>
    </reaction>
</comment>